<feature type="non-terminal residue" evidence="1">
    <location>
        <position position="1"/>
    </location>
</feature>
<protein>
    <submittedName>
        <fullName evidence="1">G2E3 ligase</fullName>
    </submittedName>
</protein>
<name>A0A7L4I126_SCOUM</name>
<dbReference type="InterPro" id="IPR011011">
    <property type="entry name" value="Znf_FYVE_PHD"/>
</dbReference>
<gene>
    <name evidence="1" type="primary">G2e3_0</name>
    <name evidence="1" type="ORF">SCOUMB_R04162</name>
</gene>
<dbReference type="OrthoDB" id="9084471at2759"/>
<dbReference type="Proteomes" id="UP000539032">
    <property type="component" value="Unassembled WGS sequence"/>
</dbReference>
<dbReference type="SUPFAM" id="SSF57903">
    <property type="entry name" value="FYVE/PHD zinc finger"/>
    <property type="match status" value="1"/>
</dbReference>
<keyword evidence="1" id="KW-0436">Ligase</keyword>
<evidence type="ECO:0000313" key="1">
    <source>
        <dbReference type="EMBL" id="NXX59237.1"/>
    </source>
</evidence>
<organism evidence="1 2">
    <name type="scientific">Scopus umbretta</name>
    <name type="common">Hammerkop</name>
    <dbReference type="NCBI Taxonomy" id="33581"/>
    <lineage>
        <taxon>Eukaryota</taxon>
        <taxon>Metazoa</taxon>
        <taxon>Chordata</taxon>
        <taxon>Craniata</taxon>
        <taxon>Vertebrata</taxon>
        <taxon>Euteleostomi</taxon>
        <taxon>Archelosauria</taxon>
        <taxon>Archosauria</taxon>
        <taxon>Dinosauria</taxon>
        <taxon>Saurischia</taxon>
        <taxon>Theropoda</taxon>
        <taxon>Coelurosauria</taxon>
        <taxon>Aves</taxon>
        <taxon>Neognathae</taxon>
        <taxon>Neoaves</taxon>
        <taxon>Aequornithes</taxon>
        <taxon>Pelecaniformes</taxon>
        <taxon>Scopidae</taxon>
        <taxon>Scopus</taxon>
    </lineage>
</organism>
<sequence>TPCLICQEAVAGWPCCDTLVCPACASAWFHRHCIQGQALHSALHHFCCPLCHDTHTFQAQMFRLGIKIPDRDAAWEEDRAFNDYYWWHSSCNAAQCLCLAGREQSEEKG</sequence>
<accession>A0A7L4I126</accession>
<keyword evidence="2" id="KW-1185">Reference proteome</keyword>
<dbReference type="Gene3D" id="3.30.40.10">
    <property type="entry name" value="Zinc/RING finger domain, C3HC4 (zinc finger)"/>
    <property type="match status" value="1"/>
</dbReference>
<comment type="caution">
    <text evidence="1">The sequence shown here is derived from an EMBL/GenBank/DDBJ whole genome shotgun (WGS) entry which is preliminary data.</text>
</comment>
<dbReference type="PANTHER" id="PTHR12420">
    <property type="entry name" value="PHD FINGER PROTEIN"/>
    <property type="match status" value="1"/>
</dbReference>
<evidence type="ECO:0000313" key="2">
    <source>
        <dbReference type="Proteomes" id="UP000539032"/>
    </source>
</evidence>
<reference evidence="1 2" key="1">
    <citation type="submission" date="2020-02" db="EMBL/GenBank/DDBJ databases">
        <title>Bird 10,000 Genomes (B10K) Project - Family phase.</title>
        <authorList>
            <person name="Zhang G."/>
        </authorList>
    </citation>
    <scope>NUCLEOTIDE SEQUENCE [LARGE SCALE GENOMIC DNA]</scope>
    <source>
        <strain evidence="1">B10K-DU-002-70</strain>
        <tissue evidence="1">Muscle</tissue>
    </source>
</reference>
<dbReference type="InterPro" id="IPR013083">
    <property type="entry name" value="Znf_RING/FYVE/PHD"/>
</dbReference>
<feature type="non-terminal residue" evidence="1">
    <location>
        <position position="109"/>
    </location>
</feature>
<dbReference type="GO" id="GO:0005634">
    <property type="term" value="C:nucleus"/>
    <property type="evidence" value="ECO:0007669"/>
    <property type="project" value="TreeGrafter"/>
</dbReference>
<dbReference type="InterPro" id="IPR051188">
    <property type="entry name" value="PHD-type_Zinc_Finger"/>
</dbReference>
<dbReference type="GO" id="GO:0016874">
    <property type="term" value="F:ligase activity"/>
    <property type="evidence" value="ECO:0007669"/>
    <property type="project" value="UniProtKB-KW"/>
</dbReference>
<dbReference type="PANTHER" id="PTHR12420:SF47">
    <property type="entry name" value="PHD FINGER PROTEIN 7"/>
    <property type="match status" value="1"/>
</dbReference>
<dbReference type="EMBL" id="VZTL01049520">
    <property type="protein sequence ID" value="NXX59237.1"/>
    <property type="molecule type" value="Genomic_DNA"/>
</dbReference>
<dbReference type="AlphaFoldDB" id="A0A7L4I126"/>
<proteinExistence type="predicted"/>